<proteinExistence type="predicted"/>
<dbReference type="GO" id="GO:0003676">
    <property type="term" value="F:nucleic acid binding"/>
    <property type="evidence" value="ECO:0007669"/>
    <property type="project" value="InterPro"/>
</dbReference>
<accession>A0AAD9XMN3</accession>
<organism evidence="3 4">
    <name type="scientific">Dipteronia dyeriana</name>
    <dbReference type="NCBI Taxonomy" id="168575"/>
    <lineage>
        <taxon>Eukaryota</taxon>
        <taxon>Viridiplantae</taxon>
        <taxon>Streptophyta</taxon>
        <taxon>Embryophyta</taxon>
        <taxon>Tracheophyta</taxon>
        <taxon>Spermatophyta</taxon>
        <taxon>Magnoliopsida</taxon>
        <taxon>eudicotyledons</taxon>
        <taxon>Gunneridae</taxon>
        <taxon>Pentapetalae</taxon>
        <taxon>rosids</taxon>
        <taxon>malvids</taxon>
        <taxon>Sapindales</taxon>
        <taxon>Sapindaceae</taxon>
        <taxon>Hippocastanoideae</taxon>
        <taxon>Acereae</taxon>
        <taxon>Dipteronia</taxon>
    </lineage>
</organism>
<dbReference type="SUPFAM" id="SSF53098">
    <property type="entry name" value="Ribonuclease H-like"/>
    <property type="match status" value="1"/>
</dbReference>
<dbReference type="PANTHER" id="PTHR47723:SF19">
    <property type="entry name" value="POLYNUCLEOTIDYL TRANSFERASE, RIBONUCLEASE H-LIKE SUPERFAMILY PROTEIN"/>
    <property type="match status" value="1"/>
</dbReference>
<dbReference type="InterPro" id="IPR012337">
    <property type="entry name" value="RNaseH-like_sf"/>
</dbReference>
<dbReference type="InterPro" id="IPR044730">
    <property type="entry name" value="RNase_H-like_dom_plant"/>
</dbReference>
<dbReference type="Pfam" id="PF13456">
    <property type="entry name" value="RVT_3"/>
    <property type="match status" value="1"/>
</dbReference>
<dbReference type="InterPro" id="IPR026960">
    <property type="entry name" value="RVT-Znf"/>
</dbReference>
<keyword evidence="4" id="KW-1185">Reference proteome</keyword>
<dbReference type="PANTHER" id="PTHR47723">
    <property type="entry name" value="OS05G0353850 PROTEIN"/>
    <property type="match status" value="1"/>
</dbReference>
<dbReference type="InterPro" id="IPR002156">
    <property type="entry name" value="RNaseH_domain"/>
</dbReference>
<evidence type="ECO:0000313" key="3">
    <source>
        <dbReference type="EMBL" id="KAK2662000.1"/>
    </source>
</evidence>
<feature type="domain" description="Reverse transcriptase zinc-binding" evidence="2">
    <location>
        <begin position="59"/>
        <end position="144"/>
    </location>
</feature>
<dbReference type="EMBL" id="JANJYI010000001">
    <property type="protein sequence ID" value="KAK2662000.1"/>
    <property type="molecule type" value="Genomic_DNA"/>
</dbReference>
<evidence type="ECO:0000259" key="1">
    <source>
        <dbReference type="Pfam" id="PF13456"/>
    </source>
</evidence>
<dbReference type="InterPro" id="IPR036397">
    <property type="entry name" value="RNaseH_sf"/>
</dbReference>
<evidence type="ECO:0000313" key="4">
    <source>
        <dbReference type="Proteomes" id="UP001280121"/>
    </source>
</evidence>
<dbReference type="Pfam" id="PF13966">
    <property type="entry name" value="zf-RVT"/>
    <property type="match status" value="1"/>
</dbReference>
<dbReference type="Gene3D" id="3.30.420.10">
    <property type="entry name" value="Ribonuclease H-like superfamily/Ribonuclease H"/>
    <property type="match status" value="1"/>
</dbReference>
<dbReference type="AlphaFoldDB" id="A0AAD9XMN3"/>
<sequence>MNQALLPKIGWQILQNDNGIWCHLLKHKYLNNKSFTNLDLSKGIVCSSTWRGVGQGAEFSIKTAFKGYLDAEIMHVWQWHFVWKLKLPPQIQHFLWVLLHGKVLTNKQRCMHGIGFDASCPKCQSGIENIDHLLIRCRDSITVWVDIAKSASSSSSFLGNIDAWLAENLHNNELVNDNVPSFLQFAVVLWFLRKWGCSKVFDANFMFPQSLHLIINSFCKDLVEANFASNSMTVCTISVAWDTPSEGYVKLNVDDGCTGELGSITVGGVLSDHLKSWLRDFVLSRGSRSALEAELQGLFEGLKMAWKKGFSKVVVEIDSMSVIHHIAKATNENHPYSASSRVVSLCSLI</sequence>
<evidence type="ECO:0008006" key="5">
    <source>
        <dbReference type="Google" id="ProtNLM"/>
    </source>
</evidence>
<dbReference type="GO" id="GO:0004523">
    <property type="term" value="F:RNA-DNA hybrid ribonuclease activity"/>
    <property type="evidence" value="ECO:0007669"/>
    <property type="project" value="InterPro"/>
</dbReference>
<gene>
    <name evidence="3" type="ORF">Ddye_000574</name>
</gene>
<reference evidence="3" key="1">
    <citation type="journal article" date="2023" name="Plant J.">
        <title>Genome sequences and population genomics provide insights into the demographic history, inbreeding, and mutation load of two 'living fossil' tree species of Dipteronia.</title>
        <authorList>
            <person name="Feng Y."/>
            <person name="Comes H.P."/>
            <person name="Chen J."/>
            <person name="Zhu S."/>
            <person name="Lu R."/>
            <person name="Zhang X."/>
            <person name="Li P."/>
            <person name="Qiu J."/>
            <person name="Olsen K.M."/>
            <person name="Qiu Y."/>
        </authorList>
    </citation>
    <scope>NUCLEOTIDE SEQUENCE</scope>
    <source>
        <strain evidence="3">KIB01</strain>
    </source>
</reference>
<dbReference type="Proteomes" id="UP001280121">
    <property type="component" value="Unassembled WGS sequence"/>
</dbReference>
<feature type="domain" description="RNase H type-1" evidence="1">
    <location>
        <begin position="262"/>
        <end position="334"/>
    </location>
</feature>
<comment type="caution">
    <text evidence="3">The sequence shown here is derived from an EMBL/GenBank/DDBJ whole genome shotgun (WGS) entry which is preliminary data.</text>
</comment>
<dbReference type="InterPro" id="IPR053151">
    <property type="entry name" value="RNase_H-like"/>
</dbReference>
<dbReference type="CDD" id="cd06222">
    <property type="entry name" value="RNase_H_like"/>
    <property type="match status" value="1"/>
</dbReference>
<evidence type="ECO:0000259" key="2">
    <source>
        <dbReference type="Pfam" id="PF13966"/>
    </source>
</evidence>
<protein>
    <recommendedName>
        <fullName evidence="5">Reverse transcriptase zinc-binding domain-containing protein</fullName>
    </recommendedName>
</protein>
<name>A0AAD9XMN3_9ROSI</name>